<dbReference type="Pfam" id="PF01797">
    <property type="entry name" value="Y1_Tnp"/>
    <property type="match status" value="1"/>
</dbReference>
<sequence length="143" mass="16657">MPHTFISCYYHCIFSTKERAPVLTQNIQYELYPYFGGIAQRHRIGLLVVGGMSDHVHLLFSMPTTMSISEAMKLFKGSSSRWIHEKFPDLQEFAWQEGYGAFTVSRSILDRTIAYINNQAEHHQNMTSEDEFLLLLRKHDINK</sequence>
<proteinExistence type="predicted"/>
<evidence type="ECO:0000313" key="3">
    <source>
        <dbReference type="Proteomes" id="UP000319619"/>
    </source>
</evidence>
<dbReference type="Proteomes" id="UP000319619">
    <property type="component" value="Unassembled WGS sequence"/>
</dbReference>
<feature type="domain" description="Transposase IS200-like" evidence="1">
    <location>
        <begin position="5"/>
        <end position="119"/>
    </location>
</feature>
<dbReference type="GO" id="GO:0006313">
    <property type="term" value="P:DNA transposition"/>
    <property type="evidence" value="ECO:0007669"/>
    <property type="project" value="InterPro"/>
</dbReference>
<evidence type="ECO:0000259" key="1">
    <source>
        <dbReference type="SMART" id="SM01321"/>
    </source>
</evidence>
<dbReference type="NCBIfam" id="NF033573">
    <property type="entry name" value="transpos_IS200"/>
    <property type="match status" value="1"/>
</dbReference>
<dbReference type="SUPFAM" id="SSF143422">
    <property type="entry name" value="Transposase IS200-like"/>
    <property type="match status" value="1"/>
</dbReference>
<dbReference type="PANTHER" id="PTHR33360:SF2">
    <property type="entry name" value="TRANSPOSASE FOR INSERTION SEQUENCE ELEMENT IS200"/>
    <property type="match status" value="1"/>
</dbReference>
<evidence type="ECO:0000313" key="2">
    <source>
        <dbReference type="EMBL" id="TKJ37945.1"/>
    </source>
</evidence>
<reference evidence="2 3" key="1">
    <citation type="submission" date="2017-06" db="EMBL/GenBank/DDBJ databases">
        <title>Novel microbial phyla capable of carbon fixation and sulfur reduction in deep-sea sediments.</title>
        <authorList>
            <person name="Huang J."/>
            <person name="Baker B."/>
            <person name="Wang Y."/>
        </authorList>
    </citation>
    <scope>NUCLEOTIDE SEQUENCE [LARGE SCALE GENOMIC DNA]</scope>
    <source>
        <strain evidence="2">B3_LCP</strain>
    </source>
</reference>
<dbReference type="Gene3D" id="3.30.70.1290">
    <property type="entry name" value="Transposase IS200-like"/>
    <property type="match status" value="1"/>
</dbReference>
<dbReference type="PANTHER" id="PTHR33360">
    <property type="entry name" value="TRANSPOSASE FOR INSERTION SEQUENCE ELEMENT IS200"/>
    <property type="match status" value="1"/>
</dbReference>
<dbReference type="InterPro" id="IPR036515">
    <property type="entry name" value="Transposase_17_sf"/>
</dbReference>
<dbReference type="AlphaFoldDB" id="A0A532USN3"/>
<dbReference type="GO" id="GO:0004803">
    <property type="term" value="F:transposase activity"/>
    <property type="evidence" value="ECO:0007669"/>
    <property type="project" value="InterPro"/>
</dbReference>
<gene>
    <name evidence="2" type="ORF">CEE37_13350</name>
</gene>
<organism evidence="2 3">
    <name type="scientific">candidate division LCP-89 bacterium B3_LCP</name>
    <dbReference type="NCBI Taxonomy" id="2012998"/>
    <lineage>
        <taxon>Bacteria</taxon>
        <taxon>Pseudomonadati</taxon>
        <taxon>Bacteria division LCP-89</taxon>
    </lineage>
</organism>
<protein>
    <submittedName>
        <fullName evidence="2">Transposase</fullName>
    </submittedName>
</protein>
<dbReference type="GO" id="GO:0003677">
    <property type="term" value="F:DNA binding"/>
    <property type="evidence" value="ECO:0007669"/>
    <property type="project" value="InterPro"/>
</dbReference>
<comment type="caution">
    <text evidence="2">The sequence shown here is derived from an EMBL/GenBank/DDBJ whole genome shotgun (WGS) entry which is preliminary data.</text>
</comment>
<dbReference type="InterPro" id="IPR002686">
    <property type="entry name" value="Transposase_17"/>
</dbReference>
<dbReference type="SMART" id="SM01321">
    <property type="entry name" value="Y1_Tnp"/>
    <property type="match status" value="1"/>
</dbReference>
<dbReference type="EMBL" id="NJBN01000011">
    <property type="protein sequence ID" value="TKJ37945.1"/>
    <property type="molecule type" value="Genomic_DNA"/>
</dbReference>
<accession>A0A532USN3</accession>
<name>A0A532USN3_UNCL8</name>